<evidence type="ECO:0000313" key="5">
    <source>
        <dbReference type="Proteomes" id="UP000008064"/>
    </source>
</evidence>
<dbReference type="KEGG" id="sla:SERLADRAFT_461745"/>
<evidence type="ECO:0000256" key="3">
    <source>
        <dbReference type="SAM" id="SignalP"/>
    </source>
</evidence>
<dbReference type="Proteomes" id="UP000008064">
    <property type="component" value="Unassembled WGS sequence"/>
</dbReference>
<feature type="region of interest" description="Disordered" evidence="1">
    <location>
        <begin position="287"/>
        <end position="334"/>
    </location>
</feature>
<proteinExistence type="predicted"/>
<evidence type="ECO:0008006" key="6">
    <source>
        <dbReference type="Google" id="ProtNLM"/>
    </source>
</evidence>
<keyword evidence="2" id="KW-0472">Membrane</keyword>
<dbReference type="GeneID" id="18818271"/>
<protein>
    <recommendedName>
        <fullName evidence="6">Thioredoxin domain-containing protein</fullName>
    </recommendedName>
</protein>
<feature type="chain" id="PRO_5003376182" description="Thioredoxin domain-containing protein" evidence="3">
    <location>
        <begin position="18"/>
        <end position="334"/>
    </location>
</feature>
<accession>F8NPW5</accession>
<evidence type="ECO:0000256" key="1">
    <source>
        <dbReference type="SAM" id="MobiDB-lite"/>
    </source>
</evidence>
<sequence length="334" mass="36882">MKALALLSAFFITSAHAQYFSAGWAPGQPVNYNDEQSEVSDSGPQATSTLSAEKAAPTSIKQALIDNVLGSSTISTLSSLVGVNITERFNPSVLWDERIPLITDENYGDIIVNEELTEEEEEDRVWFLIITVTTGQPDGVSMFVDKVFDATYNLTQGLGDLPHVRFGRIDYLNVTSITTKWAVWSAPFLVVLKDRGQTLRFYKAGQIRLTDEILHAFLKEEGWKQKDPWKSAYGPGGEREYILDYLAIVFTKVYNVVVIVPKWLLYIVTGGLASLIVNWLHRDRKPANPSANVHQPRTVPTNRAEPAAAPAASNPASGGQRSGESAAKRRKGKK</sequence>
<feature type="compositionally biased region" description="Polar residues" evidence="1">
    <location>
        <begin position="289"/>
        <end position="301"/>
    </location>
</feature>
<feature type="transmembrane region" description="Helical" evidence="2">
    <location>
        <begin position="263"/>
        <end position="280"/>
    </location>
</feature>
<evidence type="ECO:0000313" key="4">
    <source>
        <dbReference type="EMBL" id="EGO27753.1"/>
    </source>
</evidence>
<dbReference type="EMBL" id="GL945431">
    <property type="protein sequence ID" value="EGO27753.1"/>
    <property type="molecule type" value="Genomic_DNA"/>
</dbReference>
<feature type="signal peptide" evidence="3">
    <location>
        <begin position="1"/>
        <end position="17"/>
    </location>
</feature>
<evidence type="ECO:0000256" key="2">
    <source>
        <dbReference type="SAM" id="Phobius"/>
    </source>
</evidence>
<name>F8NPW5_SERL9</name>
<dbReference type="RefSeq" id="XP_007315844.1">
    <property type="nucleotide sequence ID" value="XM_007315782.1"/>
</dbReference>
<reference evidence="5" key="1">
    <citation type="journal article" date="2011" name="Science">
        <title>The plant cell wall-decomposing machinery underlies the functional diversity of forest fungi.</title>
        <authorList>
            <person name="Eastwood D.C."/>
            <person name="Floudas D."/>
            <person name="Binder M."/>
            <person name="Majcherczyk A."/>
            <person name="Schneider P."/>
            <person name="Aerts A."/>
            <person name="Asiegbu F.O."/>
            <person name="Baker S.E."/>
            <person name="Barry K."/>
            <person name="Bendiksby M."/>
            <person name="Blumentritt M."/>
            <person name="Coutinho P.M."/>
            <person name="Cullen D."/>
            <person name="de Vries R.P."/>
            <person name="Gathman A."/>
            <person name="Goodell B."/>
            <person name="Henrissat B."/>
            <person name="Ihrmark K."/>
            <person name="Kauserud H."/>
            <person name="Kohler A."/>
            <person name="LaButti K."/>
            <person name="Lapidus A."/>
            <person name="Lavin J.L."/>
            <person name="Lee Y.-H."/>
            <person name="Lindquist E."/>
            <person name="Lilly W."/>
            <person name="Lucas S."/>
            <person name="Morin E."/>
            <person name="Murat C."/>
            <person name="Oguiza J.A."/>
            <person name="Park J."/>
            <person name="Pisabarro A.G."/>
            <person name="Riley R."/>
            <person name="Rosling A."/>
            <person name="Salamov A."/>
            <person name="Schmidt O."/>
            <person name="Schmutz J."/>
            <person name="Skrede I."/>
            <person name="Stenlid J."/>
            <person name="Wiebenga A."/>
            <person name="Xie X."/>
            <person name="Kuees U."/>
            <person name="Hibbett D.S."/>
            <person name="Hoffmeister D."/>
            <person name="Hoegberg N."/>
            <person name="Martin F."/>
            <person name="Grigoriev I.V."/>
            <person name="Watkinson S.C."/>
        </authorList>
    </citation>
    <scope>NUCLEOTIDE SEQUENCE [LARGE SCALE GENOMIC DNA]</scope>
    <source>
        <strain evidence="5">S7.9</strain>
    </source>
</reference>
<feature type="compositionally biased region" description="Low complexity" evidence="1">
    <location>
        <begin position="304"/>
        <end position="316"/>
    </location>
</feature>
<feature type="compositionally biased region" description="Polar residues" evidence="1">
    <location>
        <begin position="31"/>
        <end position="51"/>
    </location>
</feature>
<dbReference type="HOGENOM" id="CLU_061858_0_0_1"/>
<keyword evidence="3" id="KW-0732">Signal</keyword>
<dbReference type="OrthoDB" id="2502001at2759"/>
<keyword evidence="2" id="KW-1133">Transmembrane helix</keyword>
<keyword evidence="2" id="KW-0812">Transmembrane</keyword>
<dbReference type="AlphaFoldDB" id="F8NPW5"/>
<gene>
    <name evidence="4" type="ORF">SERLADRAFT_461745</name>
</gene>
<organism evidence="5">
    <name type="scientific">Serpula lacrymans var. lacrymans (strain S7.9)</name>
    <name type="common">Dry rot fungus</name>
    <dbReference type="NCBI Taxonomy" id="578457"/>
    <lineage>
        <taxon>Eukaryota</taxon>
        <taxon>Fungi</taxon>
        <taxon>Dikarya</taxon>
        <taxon>Basidiomycota</taxon>
        <taxon>Agaricomycotina</taxon>
        <taxon>Agaricomycetes</taxon>
        <taxon>Agaricomycetidae</taxon>
        <taxon>Boletales</taxon>
        <taxon>Coniophorineae</taxon>
        <taxon>Serpulaceae</taxon>
        <taxon>Serpula</taxon>
    </lineage>
</organism>
<feature type="region of interest" description="Disordered" evidence="1">
    <location>
        <begin position="31"/>
        <end position="54"/>
    </location>
</feature>